<comment type="similarity">
    <text evidence="1 2">Belongs to the peptidase M16 family.</text>
</comment>
<dbReference type="InterPro" id="IPR001431">
    <property type="entry name" value="Pept_M16_Zn_BS"/>
</dbReference>
<dbReference type="GO" id="GO:0006508">
    <property type="term" value="P:proteolysis"/>
    <property type="evidence" value="ECO:0007669"/>
    <property type="project" value="InterPro"/>
</dbReference>
<dbReference type="PANTHER" id="PTHR11851:SF49">
    <property type="entry name" value="MITOCHONDRIAL-PROCESSING PEPTIDASE SUBUNIT ALPHA"/>
    <property type="match status" value="1"/>
</dbReference>
<dbReference type="GO" id="GO:0046872">
    <property type="term" value="F:metal ion binding"/>
    <property type="evidence" value="ECO:0007669"/>
    <property type="project" value="InterPro"/>
</dbReference>
<evidence type="ECO:0008006" key="8">
    <source>
        <dbReference type="Google" id="ProtNLM"/>
    </source>
</evidence>
<feature type="domain" description="Peptidase M16 C-terminal" evidence="5">
    <location>
        <begin position="168"/>
        <end position="341"/>
    </location>
</feature>
<dbReference type="EMBL" id="MHKL01000041">
    <property type="protein sequence ID" value="OGY88749.1"/>
    <property type="molecule type" value="Genomic_DNA"/>
</dbReference>
<dbReference type="PROSITE" id="PS00143">
    <property type="entry name" value="INSULINASE"/>
    <property type="match status" value="1"/>
</dbReference>
<dbReference type="Gene3D" id="3.30.830.10">
    <property type="entry name" value="Metalloenzyme, LuxS/M16 peptidase-like"/>
    <property type="match status" value="2"/>
</dbReference>
<dbReference type="InterPro" id="IPR050361">
    <property type="entry name" value="MPP/UQCRC_Complex"/>
</dbReference>
<dbReference type="Proteomes" id="UP000178849">
    <property type="component" value="Unassembled WGS sequence"/>
</dbReference>
<evidence type="ECO:0000256" key="2">
    <source>
        <dbReference type="RuleBase" id="RU004447"/>
    </source>
</evidence>
<evidence type="ECO:0000313" key="7">
    <source>
        <dbReference type="Proteomes" id="UP000178849"/>
    </source>
</evidence>
<keyword evidence="3" id="KW-0175">Coiled coil</keyword>
<evidence type="ECO:0000259" key="5">
    <source>
        <dbReference type="Pfam" id="PF05193"/>
    </source>
</evidence>
<feature type="coiled-coil region" evidence="3">
    <location>
        <begin position="309"/>
        <end position="336"/>
    </location>
</feature>
<dbReference type="SUPFAM" id="SSF63411">
    <property type="entry name" value="LuxS/MPP-like metallohydrolase"/>
    <property type="match status" value="2"/>
</dbReference>
<dbReference type="InterPro" id="IPR007863">
    <property type="entry name" value="Peptidase_M16_C"/>
</dbReference>
<gene>
    <name evidence="6" type="ORF">A2927_02865</name>
</gene>
<proteinExistence type="inferred from homology"/>
<sequence length="421" mass="47634">MFKLDTLNNGITLLTAPLKETQAVTVLVLVKVGSRYEPLKLNGISHFIEHLLFKGTGKRPTSLDITKELDGVGADYNAFTAKDHTGYYVKVEKEHLKLALDIVADMLFNPLFPKAEMEKERGVIIEEINMYEDNPLMLIGDIFESCIFSGHALGQRISGPKQNIKNLKQETIVDFYQKHYLNRRLLVGIGGNFPAQDIKKIVNQYFGAKRLAGQKRPFSKFVLKQRQPKANLHYKDTSQAQLALGLPAFKNTDPRFYPLTLLAVILGGNMSSRLFLEIREKRGLAYFVRAGVNLYEDTGAFLVQAGLEKSRIFEAVKVIREELEKAREKGVTAEELKRAKEFIKGKLVLQLEDSASLISWLGEQRLLADKVESAETKLKKINAVTLEDVKKVAQQIFDFKKINLGLIGPFKEKSRFLNIFN</sequence>
<protein>
    <recommendedName>
        <fullName evidence="8">Peptidase M16</fullName>
    </recommendedName>
</protein>
<feature type="domain" description="Peptidase M16 N-terminal" evidence="4">
    <location>
        <begin position="20"/>
        <end position="161"/>
    </location>
</feature>
<dbReference type="PANTHER" id="PTHR11851">
    <property type="entry name" value="METALLOPROTEASE"/>
    <property type="match status" value="1"/>
</dbReference>
<comment type="caution">
    <text evidence="6">The sequence shown here is derived from an EMBL/GenBank/DDBJ whole genome shotgun (WGS) entry which is preliminary data.</text>
</comment>
<evidence type="ECO:0000259" key="4">
    <source>
        <dbReference type="Pfam" id="PF00675"/>
    </source>
</evidence>
<dbReference type="STRING" id="1798550.A2927_02865"/>
<dbReference type="AlphaFoldDB" id="A0A1G2BJN9"/>
<evidence type="ECO:0000256" key="3">
    <source>
        <dbReference type="SAM" id="Coils"/>
    </source>
</evidence>
<dbReference type="InterPro" id="IPR011249">
    <property type="entry name" value="Metalloenz_LuxS/M16"/>
</dbReference>
<evidence type="ECO:0000256" key="1">
    <source>
        <dbReference type="ARBA" id="ARBA00007261"/>
    </source>
</evidence>
<dbReference type="Pfam" id="PF05193">
    <property type="entry name" value="Peptidase_M16_C"/>
    <property type="match status" value="1"/>
</dbReference>
<dbReference type="InterPro" id="IPR011765">
    <property type="entry name" value="Pept_M16_N"/>
</dbReference>
<evidence type="ECO:0000313" key="6">
    <source>
        <dbReference type="EMBL" id="OGY88749.1"/>
    </source>
</evidence>
<organism evidence="6 7">
    <name type="scientific">Candidatus Komeilibacteria bacterium RIFCSPLOWO2_01_FULL_45_10</name>
    <dbReference type="NCBI Taxonomy" id="1798550"/>
    <lineage>
        <taxon>Bacteria</taxon>
        <taxon>Candidatus Komeiliibacteriota</taxon>
    </lineage>
</organism>
<dbReference type="Pfam" id="PF00675">
    <property type="entry name" value="Peptidase_M16"/>
    <property type="match status" value="1"/>
</dbReference>
<reference evidence="6 7" key="1">
    <citation type="journal article" date="2016" name="Nat. Commun.">
        <title>Thousands of microbial genomes shed light on interconnected biogeochemical processes in an aquifer system.</title>
        <authorList>
            <person name="Anantharaman K."/>
            <person name="Brown C.T."/>
            <person name="Hug L.A."/>
            <person name="Sharon I."/>
            <person name="Castelle C.J."/>
            <person name="Probst A.J."/>
            <person name="Thomas B.C."/>
            <person name="Singh A."/>
            <person name="Wilkins M.J."/>
            <person name="Karaoz U."/>
            <person name="Brodie E.L."/>
            <person name="Williams K.H."/>
            <person name="Hubbard S.S."/>
            <person name="Banfield J.F."/>
        </authorList>
    </citation>
    <scope>NUCLEOTIDE SEQUENCE [LARGE SCALE GENOMIC DNA]</scope>
</reference>
<accession>A0A1G2BJN9</accession>
<name>A0A1G2BJN9_9BACT</name>
<dbReference type="GO" id="GO:0004222">
    <property type="term" value="F:metalloendopeptidase activity"/>
    <property type="evidence" value="ECO:0007669"/>
    <property type="project" value="InterPro"/>
</dbReference>